<dbReference type="InterPro" id="IPR006665">
    <property type="entry name" value="OmpA-like"/>
</dbReference>
<keyword evidence="8" id="KW-1185">Reference proteome</keyword>
<comment type="subcellular location">
    <subcellularLocation>
        <location evidence="1">Cell outer membrane</location>
    </subcellularLocation>
</comment>
<dbReference type="SUPFAM" id="SSF103088">
    <property type="entry name" value="OmpA-like"/>
    <property type="match status" value="1"/>
</dbReference>
<evidence type="ECO:0000256" key="1">
    <source>
        <dbReference type="ARBA" id="ARBA00004442"/>
    </source>
</evidence>
<dbReference type="InterPro" id="IPR006664">
    <property type="entry name" value="OMP_bac"/>
</dbReference>
<dbReference type="PROSITE" id="PS51123">
    <property type="entry name" value="OMPA_2"/>
    <property type="match status" value="1"/>
</dbReference>
<dbReference type="InterPro" id="IPR036737">
    <property type="entry name" value="OmpA-like_sf"/>
</dbReference>
<dbReference type="EMBL" id="JBCFQK010000010">
    <property type="protein sequence ID" value="MFA9194465.1"/>
    <property type="molecule type" value="Genomic_DNA"/>
</dbReference>
<dbReference type="RefSeq" id="WP_373391566.1">
    <property type="nucleotide sequence ID" value="NZ_JBCFQK010000010.1"/>
</dbReference>
<dbReference type="SUPFAM" id="SSF103647">
    <property type="entry name" value="TSP type-3 repeat"/>
    <property type="match status" value="1"/>
</dbReference>
<keyword evidence="5" id="KW-0732">Signal</keyword>
<feature type="signal peptide" evidence="5">
    <location>
        <begin position="1"/>
        <end position="19"/>
    </location>
</feature>
<evidence type="ECO:0000256" key="2">
    <source>
        <dbReference type="ARBA" id="ARBA00023136"/>
    </source>
</evidence>
<dbReference type="InterPro" id="IPR028974">
    <property type="entry name" value="TSP_type-3_rpt"/>
</dbReference>
<dbReference type="Proteomes" id="UP001574170">
    <property type="component" value="Unassembled WGS sequence"/>
</dbReference>
<evidence type="ECO:0000313" key="8">
    <source>
        <dbReference type="Proteomes" id="UP001574170"/>
    </source>
</evidence>
<evidence type="ECO:0000256" key="5">
    <source>
        <dbReference type="SAM" id="SignalP"/>
    </source>
</evidence>
<evidence type="ECO:0000256" key="4">
    <source>
        <dbReference type="PROSITE-ProRule" id="PRU00473"/>
    </source>
</evidence>
<evidence type="ECO:0000256" key="3">
    <source>
        <dbReference type="ARBA" id="ARBA00023237"/>
    </source>
</evidence>
<comment type="caution">
    <text evidence="7">The sequence shown here is derived from an EMBL/GenBank/DDBJ whole genome shotgun (WGS) entry which is preliminary data.</text>
</comment>
<dbReference type="Gene3D" id="3.30.1330.60">
    <property type="entry name" value="OmpA-like domain"/>
    <property type="match status" value="1"/>
</dbReference>
<name>A0ABV4TM71_9FLAO</name>
<organism evidence="7 8">
    <name type="scientific">Flavobacterium magnesitis</name>
    <dbReference type="NCBI Taxonomy" id="3138077"/>
    <lineage>
        <taxon>Bacteria</taxon>
        <taxon>Pseudomonadati</taxon>
        <taxon>Bacteroidota</taxon>
        <taxon>Flavobacteriia</taxon>
        <taxon>Flavobacteriales</taxon>
        <taxon>Flavobacteriaceae</taxon>
        <taxon>Flavobacterium</taxon>
    </lineage>
</organism>
<sequence>MKKKIASVSLLILSFAASAQDMSTTSAGNTVEKDPYDKWSIELNGGVNKPLRAMTAGYSTATLNPFHADLGVRYMFNTKFGLKLDFGYDQFKERDNTAPFDSKLIRTSLQGVVNIGRALNFETWTNTIGLLGHGGFGVSQLTSDNGFDGKDYMGHGILGLTGQIRLSNSVALTGDLSGLVYGRQNHNFDGMGAAKTGSLDGVTLNASVGLTFYLGKNEKHADWYSKDKYDELDERVTLIETGILDSDKDGVADLYDLEPNTPANATVNTKGQSVDKNNNGVPDTLEAYLDNRFAENNTNSSATNSTVEELINGGYVNVYFDFNSSKPTNASLSGVDFLVKYLKNNPSKSADVLGYADEVGNSSYNQQLSQKRAEAVKNVLVNAGIDASRLTVKGNGEDTSVNKNSAEARQIVRRVTFQVR</sequence>
<proteinExistence type="predicted"/>
<dbReference type="InterPro" id="IPR006690">
    <property type="entry name" value="OMPA-like_CS"/>
</dbReference>
<dbReference type="Pfam" id="PF00691">
    <property type="entry name" value="OmpA"/>
    <property type="match status" value="1"/>
</dbReference>
<dbReference type="PANTHER" id="PTHR30329:SF21">
    <property type="entry name" value="LIPOPROTEIN YIAD-RELATED"/>
    <property type="match status" value="1"/>
</dbReference>
<keyword evidence="2 4" id="KW-0472">Membrane</keyword>
<evidence type="ECO:0000313" key="7">
    <source>
        <dbReference type="EMBL" id="MFA9194465.1"/>
    </source>
</evidence>
<keyword evidence="3" id="KW-0998">Cell outer membrane</keyword>
<evidence type="ECO:0000259" key="6">
    <source>
        <dbReference type="PROSITE" id="PS51123"/>
    </source>
</evidence>
<feature type="domain" description="OmpA-like" evidence="6">
    <location>
        <begin position="307"/>
        <end position="420"/>
    </location>
</feature>
<reference evidence="7 8" key="1">
    <citation type="submission" date="2024-04" db="EMBL/GenBank/DDBJ databases">
        <title>New Clade of Flavobacterium.</title>
        <authorList>
            <person name="Matos L."/>
            <person name="Proenca D.N."/>
            <person name="Fransisco R.M."/>
            <person name="Chung A.P."/>
            <person name="Maccario L."/>
            <person name="Sorensen S.J."/>
            <person name="Morais P.V."/>
        </authorList>
    </citation>
    <scope>NUCLEOTIDE SEQUENCE [LARGE SCALE GENOMIC DNA]</scope>
    <source>
        <strain evidence="7 8">FBOR7N2.3</strain>
    </source>
</reference>
<accession>A0ABV4TM71</accession>
<feature type="chain" id="PRO_5046043907" evidence="5">
    <location>
        <begin position="20"/>
        <end position="420"/>
    </location>
</feature>
<dbReference type="InterPro" id="IPR050330">
    <property type="entry name" value="Bact_OuterMem_StrucFunc"/>
</dbReference>
<dbReference type="CDD" id="cd07185">
    <property type="entry name" value="OmpA_C-like"/>
    <property type="match status" value="1"/>
</dbReference>
<dbReference type="PRINTS" id="PR01021">
    <property type="entry name" value="OMPADOMAIN"/>
</dbReference>
<dbReference type="PROSITE" id="PS01068">
    <property type="entry name" value="OMPA_1"/>
    <property type="match status" value="1"/>
</dbReference>
<protein>
    <submittedName>
        <fullName evidence="7">OmpA family protein</fullName>
    </submittedName>
</protein>
<dbReference type="PANTHER" id="PTHR30329">
    <property type="entry name" value="STATOR ELEMENT OF FLAGELLAR MOTOR COMPLEX"/>
    <property type="match status" value="1"/>
</dbReference>
<gene>
    <name evidence="7" type="ORF">AAGV33_08600</name>
</gene>